<sequence length="509" mass="53647">MPTTTLTASPISSTPTPFIPIPLKVATSLSHVTTTNATPSLSTTPQNTAATLRPLYSRAVRAFLHRNIVLTHSLLTSAFALITSPSTGIFDSLSEHRRKWEVLRITLEVTVYTAPPVDTASIPAALRSNALLSGAALLAALHTRSVRLFTPADGPAPNPAFLPAQVLVTLALSSVKIGCPTAGRGIIEEWLACRLPAALPENDGYEKVLEVYCLNILPALGEWVYAREFLKYVTELPPQSKEVHASICLSLASSLTSLHEQYLASLPVPPSSSAESSSAVTPTPSRPSSPTPSSSSASSNSTHTAVPANPHPRTSKPKHGRSNGHAIAPLTPTPSSVTLTQSLHDASHRASSRAAPRGNESPARRTQTPVAESRAGSWHALTRAGTTVPGGRTSLSALESLQAMLRPYLRHVPIFLLCVVLPALAVLVRFFRRRPKSILPWSSATTAAVVAGTVAGPGAGASAARNQAVEDVRRRLSGVQGQRGLLGAVWDEAARAIWDTVAMGGRGLV</sequence>
<keyword evidence="2" id="KW-1133">Transmembrane helix</keyword>
<keyword evidence="2" id="KW-0812">Transmembrane</keyword>
<feature type="region of interest" description="Disordered" evidence="1">
    <location>
        <begin position="266"/>
        <end position="391"/>
    </location>
</feature>
<protein>
    <submittedName>
        <fullName evidence="3">Uncharacterized protein</fullName>
    </submittedName>
</protein>
<dbReference type="EMBL" id="WTXG01000008">
    <property type="protein sequence ID" value="KAI0303561.1"/>
    <property type="molecule type" value="Genomic_DNA"/>
</dbReference>
<dbReference type="AlphaFoldDB" id="A0AAD4M8F0"/>
<evidence type="ECO:0000256" key="1">
    <source>
        <dbReference type="SAM" id="MobiDB-lite"/>
    </source>
</evidence>
<proteinExistence type="predicted"/>
<feature type="transmembrane region" description="Helical" evidence="2">
    <location>
        <begin position="412"/>
        <end position="431"/>
    </location>
</feature>
<name>A0AAD4M8F0_9AGAM</name>
<keyword evidence="4" id="KW-1185">Reference proteome</keyword>
<evidence type="ECO:0000256" key="2">
    <source>
        <dbReference type="SAM" id="Phobius"/>
    </source>
</evidence>
<accession>A0AAD4M8F0</accession>
<feature type="compositionally biased region" description="Low complexity" evidence="1">
    <location>
        <begin position="266"/>
        <end position="283"/>
    </location>
</feature>
<comment type="caution">
    <text evidence="3">The sequence shown here is derived from an EMBL/GenBank/DDBJ whole genome shotgun (WGS) entry which is preliminary data.</text>
</comment>
<feature type="compositionally biased region" description="Low complexity" evidence="1">
    <location>
        <begin position="329"/>
        <end position="343"/>
    </location>
</feature>
<evidence type="ECO:0000313" key="3">
    <source>
        <dbReference type="EMBL" id="KAI0303561.1"/>
    </source>
</evidence>
<feature type="compositionally biased region" description="Basic residues" evidence="1">
    <location>
        <begin position="313"/>
        <end position="322"/>
    </location>
</feature>
<reference evidence="3" key="1">
    <citation type="journal article" date="2022" name="New Phytol.">
        <title>Evolutionary transition to the ectomycorrhizal habit in the genomes of a hyperdiverse lineage of mushroom-forming fungi.</title>
        <authorList>
            <person name="Looney B."/>
            <person name="Miyauchi S."/>
            <person name="Morin E."/>
            <person name="Drula E."/>
            <person name="Courty P.E."/>
            <person name="Kohler A."/>
            <person name="Kuo A."/>
            <person name="LaButti K."/>
            <person name="Pangilinan J."/>
            <person name="Lipzen A."/>
            <person name="Riley R."/>
            <person name="Andreopoulos W."/>
            <person name="He G."/>
            <person name="Johnson J."/>
            <person name="Nolan M."/>
            <person name="Tritt A."/>
            <person name="Barry K.W."/>
            <person name="Grigoriev I.V."/>
            <person name="Nagy L.G."/>
            <person name="Hibbett D."/>
            <person name="Henrissat B."/>
            <person name="Matheny P.B."/>
            <person name="Labbe J."/>
            <person name="Martin F.M."/>
        </authorList>
    </citation>
    <scope>NUCLEOTIDE SEQUENCE</scope>
    <source>
        <strain evidence="3">BPL690</strain>
    </source>
</reference>
<feature type="compositionally biased region" description="Low complexity" evidence="1">
    <location>
        <begin position="291"/>
        <end position="305"/>
    </location>
</feature>
<evidence type="ECO:0000313" key="4">
    <source>
        <dbReference type="Proteomes" id="UP001203297"/>
    </source>
</evidence>
<gene>
    <name evidence="3" type="ORF">B0F90DRAFT_1706852</name>
</gene>
<dbReference type="Proteomes" id="UP001203297">
    <property type="component" value="Unassembled WGS sequence"/>
</dbReference>
<organism evidence="3 4">
    <name type="scientific">Multifurca ochricompacta</name>
    <dbReference type="NCBI Taxonomy" id="376703"/>
    <lineage>
        <taxon>Eukaryota</taxon>
        <taxon>Fungi</taxon>
        <taxon>Dikarya</taxon>
        <taxon>Basidiomycota</taxon>
        <taxon>Agaricomycotina</taxon>
        <taxon>Agaricomycetes</taxon>
        <taxon>Russulales</taxon>
        <taxon>Russulaceae</taxon>
        <taxon>Multifurca</taxon>
    </lineage>
</organism>
<keyword evidence="2" id="KW-0472">Membrane</keyword>